<feature type="transmembrane region" description="Helical" evidence="4">
    <location>
        <begin position="12"/>
        <end position="31"/>
    </location>
</feature>
<dbReference type="GO" id="GO:0003841">
    <property type="term" value="F:1-acylglycerol-3-phosphate O-acyltransferase activity"/>
    <property type="evidence" value="ECO:0007669"/>
    <property type="project" value="TreeGrafter"/>
</dbReference>
<proteinExistence type="predicted"/>
<name>A0A285QFD4_9SPHN</name>
<dbReference type="Proteomes" id="UP000219494">
    <property type="component" value="Unassembled WGS sequence"/>
</dbReference>
<evidence type="ECO:0000259" key="5">
    <source>
        <dbReference type="SMART" id="SM00563"/>
    </source>
</evidence>
<evidence type="ECO:0000313" key="7">
    <source>
        <dbReference type="Proteomes" id="UP000219494"/>
    </source>
</evidence>
<evidence type="ECO:0000256" key="4">
    <source>
        <dbReference type="SAM" id="Phobius"/>
    </source>
</evidence>
<dbReference type="OrthoDB" id="5290997at2"/>
<dbReference type="CDD" id="cd07989">
    <property type="entry name" value="LPLAT_AGPAT-like"/>
    <property type="match status" value="1"/>
</dbReference>
<dbReference type="SUPFAM" id="SSF69593">
    <property type="entry name" value="Glycerol-3-phosphate (1)-acyltransferase"/>
    <property type="match status" value="1"/>
</dbReference>
<sequence length="233" mass="25660">MAARLRTLLFQLVFYAGSLVIVLLAPVAALFGERPLRRWVLFWTLYHRWCAAVTLGIRPRITGAIPTGPALYVAKHQAMFETLEMVALLRAPAIVMKQELARIPVWGWAARRYGMIVVDRSASATAMREMMREAKATAATGRSVVIFPEGTRVAPGETPPLKPGFAGLYRALALPVVPVAIDSGIAWPRHGPKRPNTPITFRFGEVIPAGQPRDVIEQAAHRAINVLERAPDQ</sequence>
<dbReference type="EMBL" id="OBMI01000001">
    <property type="protein sequence ID" value="SOB80238.1"/>
    <property type="molecule type" value="Genomic_DNA"/>
</dbReference>
<reference evidence="6 7" key="1">
    <citation type="submission" date="2017-07" db="EMBL/GenBank/DDBJ databases">
        <authorList>
            <person name="Sun Z.S."/>
            <person name="Albrecht U."/>
            <person name="Echele G."/>
            <person name="Lee C.C."/>
        </authorList>
    </citation>
    <scope>NUCLEOTIDE SEQUENCE [LARGE SCALE GENOMIC DNA]</scope>
    <source>
        <strain evidence="6 7">CGMCC 1.12672</strain>
    </source>
</reference>
<dbReference type="PANTHER" id="PTHR10434">
    <property type="entry name" value="1-ACYL-SN-GLYCEROL-3-PHOSPHATE ACYLTRANSFERASE"/>
    <property type="match status" value="1"/>
</dbReference>
<evidence type="ECO:0000256" key="3">
    <source>
        <dbReference type="ARBA" id="ARBA00023315"/>
    </source>
</evidence>
<comment type="pathway">
    <text evidence="1">Lipid metabolism.</text>
</comment>
<dbReference type="Pfam" id="PF01553">
    <property type="entry name" value="Acyltransferase"/>
    <property type="match status" value="1"/>
</dbReference>
<dbReference type="AlphaFoldDB" id="A0A285QFD4"/>
<evidence type="ECO:0000256" key="1">
    <source>
        <dbReference type="ARBA" id="ARBA00005189"/>
    </source>
</evidence>
<feature type="domain" description="Phospholipid/glycerol acyltransferase" evidence="5">
    <location>
        <begin position="70"/>
        <end position="184"/>
    </location>
</feature>
<dbReference type="RefSeq" id="WP_097062787.1">
    <property type="nucleotide sequence ID" value="NZ_OBMI01000001.1"/>
</dbReference>
<evidence type="ECO:0000256" key="2">
    <source>
        <dbReference type="ARBA" id="ARBA00022679"/>
    </source>
</evidence>
<dbReference type="SMART" id="SM00563">
    <property type="entry name" value="PlsC"/>
    <property type="match status" value="1"/>
</dbReference>
<keyword evidence="2 6" id="KW-0808">Transferase</keyword>
<keyword evidence="7" id="KW-1185">Reference proteome</keyword>
<dbReference type="InterPro" id="IPR002123">
    <property type="entry name" value="Plipid/glycerol_acylTrfase"/>
</dbReference>
<keyword evidence="4" id="KW-0472">Membrane</keyword>
<keyword evidence="3 6" id="KW-0012">Acyltransferase</keyword>
<dbReference type="GO" id="GO:0006654">
    <property type="term" value="P:phosphatidic acid biosynthetic process"/>
    <property type="evidence" value="ECO:0007669"/>
    <property type="project" value="TreeGrafter"/>
</dbReference>
<organism evidence="6 7">
    <name type="scientific">Sphingomonas guangdongensis</name>
    <dbReference type="NCBI Taxonomy" id="1141890"/>
    <lineage>
        <taxon>Bacteria</taxon>
        <taxon>Pseudomonadati</taxon>
        <taxon>Pseudomonadota</taxon>
        <taxon>Alphaproteobacteria</taxon>
        <taxon>Sphingomonadales</taxon>
        <taxon>Sphingomonadaceae</taxon>
        <taxon>Sphingomonas</taxon>
    </lineage>
</organism>
<keyword evidence="4" id="KW-1133">Transmembrane helix</keyword>
<gene>
    <name evidence="6" type="ORF">SAMN06297144_0959</name>
</gene>
<dbReference type="PANTHER" id="PTHR10434:SF40">
    <property type="entry name" value="1-ACYL-SN-GLYCEROL-3-PHOSPHATE ACYLTRANSFERASE"/>
    <property type="match status" value="1"/>
</dbReference>
<accession>A0A285QFD4</accession>
<evidence type="ECO:0000313" key="6">
    <source>
        <dbReference type="EMBL" id="SOB80238.1"/>
    </source>
</evidence>
<protein>
    <submittedName>
        <fullName evidence="6">1-acyl-sn-glycerol-3-phosphate acyltransferase</fullName>
    </submittedName>
</protein>
<keyword evidence="4" id="KW-0812">Transmembrane</keyword>